<feature type="chain" id="PRO_5015985442" description="Lipoprotein" evidence="1">
    <location>
        <begin position="20"/>
        <end position="502"/>
    </location>
</feature>
<dbReference type="Proteomes" id="UP000249061">
    <property type="component" value="Unassembled WGS sequence"/>
</dbReference>
<evidence type="ECO:0008006" key="4">
    <source>
        <dbReference type="Google" id="ProtNLM"/>
    </source>
</evidence>
<gene>
    <name evidence="2" type="ORF">DI536_20655</name>
</gene>
<dbReference type="AlphaFoldDB" id="A0A2W5T8I3"/>
<comment type="caution">
    <text evidence="2">The sequence shown here is derived from an EMBL/GenBank/DDBJ whole genome shotgun (WGS) entry which is preliminary data.</text>
</comment>
<proteinExistence type="predicted"/>
<accession>A0A2W5T8I3</accession>
<dbReference type="EMBL" id="QFQP01000018">
    <property type="protein sequence ID" value="PZR10237.1"/>
    <property type="molecule type" value="Genomic_DNA"/>
</dbReference>
<keyword evidence="1" id="KW-0732">Signal</keyword>
<evidence type="ECO:0000256" key="1">
    <source>
        <dbReference type="SAM" id="SignalP"/>
    </source>
</evidence>
<dbReference type="PROSITE" id="PS51257">
    <property type="entry name" value="PROKAR_LIPOPROTEIN"/>
    <property type="match status" value="1"/>
</dbReference>
<reference evidence="2 3" key="1">
    <citation type="submission" date="2017-08" db="EMBL/GenBank/DDBJ databases">
        <title>Infants hospitalized years apart are colonized by the same room-sourced microbial strains.</title>
        <authorList>
            <person name="Brooks B."/>
            <person name="Olm M.R."/>
            <person name="Firek B.A."/>
            <person name="Baker R."/>
            <person name="Thomas B.C."/>
            <person name="Morowitz M.J."/>
            <person name="Banfield J.F."/>
        </authorList>
    </citation>
    <scope>NUCLEOTIDE SEQUENCE [LARGE SCALE GENOMIC DNA]</scope>
    <source>
        <strain evidence="2">S2_003_000_R2_14</strain>
    </source>
</reference>
<evidence type="ECO:0000313" key="3">
    <source>
        <dbReference type="Proteomes" id="UP000249061"/>
    </source>
</evidence>
<feature type="signal peptide" evidence="1">
    <location>
        <begin position="1"/>
        <end position="19"/>
    </location>
</feature>
<protein>
    <recommendedName>
        <fullName evidence="4">Lipoprotein</fullName>
    </recommendedName>
</protein>
<name>A0A2W5T8I3_9BACT</name>
<evidence type="ECO:0000313" key="2">
    <source>
        <dbReference type="EMBL" id="PZR10237.1"/>
    </source>
</evidence>
<organism evidence="2 3">
    <name type="scientific">Archangium gephyra</name>
    <dbReference type="NCBI Taxonomy" id="48"/>
    <lineage>
        <taxon>Bacteria</taxon>
        <taxon>Pseudomonadati</taxon>
        <taxon>Myxococcota</taxon>
        <taxon>Myxococcia</taxon>
        <taxon>Myxococcales</taxon>
        <taxon>Cystobacterineae</taxon>
        <taxon>Archangiaceae</taxon>
        <taxon>Archangium</taxon>
    </lineage>
</organism>
<sequence length="502" mass="54828">MRQVSIVLLALAMSGCCCGGSLKKETYASVPLTLAEAKDLAKTGAEVTVTRETRSSVSSGGFACAHSPLCVIVLPIVLFQAAFPAKWDAVVVKKDGKVVLVAEYETNGALIHAQHLVGDELRETRFVELRALGKKAYVDSARLVPLPDGGLNRISLPLSGQHDFIQEERALLASTKDPRKRAEAIREARLQLEEEGLAFARERLSDPAEDDKTKSLVLVGNCEADLVEAAEEAPGPWTDLQLASCYESGPKKDAMYRKVAQAACAEGTSDDLLDEMERELTREHSQLVPELSKCPPGPRRALLSLWLQQAPDEAELEQLMRSKLADRAQKHLLVTEPSHRVQMVKLIRDDKNTQPILTNLTSHQTVLEPELLASLAEYYVKPKGFFTTSPRAQILRLFDNAARAKAPTQSAREVLLAALARSPKKDDVALYQSALLALGDVSRVPEVSKYVRDPVPLGFPGLEVELPAFALRLHGCTVDQLQALADKKTAAVKCGDRPEAQP</sequence>